<reference evidence="2 3" key="1">
    <citation type="submission" date="2020-08" db="EMBL/GenBank/DDBJ databases">
        <title>Genomic Encyclopedia of Type Strains, Phase IV (KMG-IV): sequencing the most valuable type-strain genomes for metagenomic binning, comparative biology and taxonomic classification.</title>
        <authorList>
            <person name="Goeker M."/>
        </authorList>
    </citation>
    <scope>NUCLEOTIDE SEQUENCE [LARGE SCALE GENOMIC DNA]</scope>
    <source>
        <strain evidence="2 3">DSM 26189</strain>
    </source>
</reference>
<dbReference type="Gene3D" id="3.10.450.50">
    <property type="match status" value="1"/>
</dbReference>
<dbReference type="InterPro" id="IPR037401">
    <property type="entry name" value="SnoaL-like"/>
</dbReference>
<keyword evidence="3" id="KW-1185">Reference proteome</keyword>
<proteinExistence type="predicted"/>
<evidence type="ECO:0000313" key="3">
    <source>
        <dbReference type="Proteomes" id="UP000571950"/>
    </source>
</evidence>
<accession>A0A7W6BGY6</accession>
<protein>
    <recommendedName>
        <fullName evidence="1">SnoaL-like domain-containing protein</fullName>
    </recommendedName>
</protein>
<evidence type="ECO:0000259" key="1">
    <source>
        <dbReference type="Pfam" id="PF13577"/>
    </source>
</evidence>
<feature type="domain" description="SnoaL-like" evidence="1">
    <location>
        <begin position="9"/>
        <end position="133"/>
    </location>
</feature>
<dbReference type="RefSeq" id="WP_188072300.1">
    <property type="nucleotide sequence ID" value="NZ_BSPS01000113.1"/>
</dbReference>
<comment type="caution">
    <text evidence="2">The sequence shown here is derived from an EMBL/GenBank/DDBJ whole genome shotgun (WGS) entry which is preliminary data.</text>
</comment>
<organism evidence="2 3">
    <name type="scientific">Sphingobium jiangsuense</name>
    <dbReference type="NCBI Taxonomy" id="870476"/>
    <lineage>
        <taxon>Bacteria</taxon>
        <taxon>Pseudomonadati</taxon>
        <taxon>Pseudomonadota</taxon>
        <taxon>Alphaproteobacteria</taxon>
        <taxon>Sphingomonadales</taxon>
        <taxon>Sphingomonadaceae</taxon>
        <taxon>Sphingobium</taxon>
    </lineage>
</organism>
<evidence type="ECO:0000313" key="2">
    <source>
        <dbReference type="EMBL" id="MBB3926795.1"/>
    </source>
</evidence>
<gene>
    <name evidence="2" type="ORF">GGR43_002518</name>
</gene>
<dbReference type="InterPro" id="IPR032710">
    <property type="entry name" value="NTF2-like_dom_sf"/>
</dbReference>
<dbReference type="Proteomes" id="UP000571950">
    <property type="component" value="Unassembled WGS sequence"/>
</dbReference>
<dbReference type="SUPFAM" id="SSF54427">
    <property type="entry name" value="NTF2-like"/>
    <property type="match status" value="1"/>
</dbReference>
<dbReference type="Pfam" id="PF13577">
    <property type="entry name" value="SnoaL_4"/>
    <property type="match status" value="1"/>
</dbReference>
<name>A0A7W6BGY6_9SPHN</name>
<dbReference type="EMBL" id="JACIDT010000008">
    <property type="protein sequence ID" value="MBB3926795.1"/>
    <property type="molecule type" value="Genomic_DNA"/>
</dbReference>
<dbReference type="AlphaFoldDB" id="A0A7W6BGY6"/>
<sequence length="178" mass="20156">MDMEREVRDLVARRDITRAIHAYMRGQDRLDHGLQLSSFHADADVDCGLLRGDARAYTDFAQGFLANLEGSQHILGQIDLDVDADGGTATGEVYFFAWHRLVEEGEPYDLLMAGRYIDEYSHRDGRWAIQRRRELIDWARKDPASDGILQDMPLIHLSGRSGADFSQTRDWASGTSGR</sequence>